<dbReference type="Pfam" id="PF00575">
    <property type="entry name" value="S1"/>
    <property type="match status" value="1"/>
</dbReference>
<dbReference type="GO" id="GO:0043531">
    <property type="term" value="F:ADP binding"/>
    <property type="evidence" value="ECO:0007669"/>
    <property type="project" value="InterPro"/>
</dbReference>
<dbReference type="InterPro" id="IPR012340">
    <property type="entry name" value="NA-bd_OB-fold"/>
</dbReference>
<dbReference type="InterPro" id="IPR050437">
    <property type="entry name" value="Ribos_protein_bS1-like"/>
</dbReference>
<sequence>MDYIINKLNNQISISDPTTYDYIIHLRMRIEYSLFLCLGYLWKNIEKIPAAQQKKIVSDLSNLSIGHVVEAIRTLDLNKEVFSKKSSIEILNNYPSLRNSKIGHGYAMGNDVASALIPLYDNLYAEVPFLQEKYDLIVVENQMNEIYKGVRFPYDRNGEGERWSCAADCFQTQESYFPRTYICINGKYCKISPFIHITRSSHIHLFSSLQEKLLGKSKMCHLFSESEDSKTTINFPELICISEIEDTRRRSSNGTLMSNFKNNYFQYIDVGINTLVLDFLKKNRASVSATIWGHGGVGKTACIQSICNNLFNDTNKTFSYIIFISAKDRQYNTKTGKIDTNNESDITYKYSEILNKIIEVIHGTENPISEEKENLLSYYEEKIRSFDDKILIVIDDYETFDDFEKAKIKQFINTLDINYHKVIITTRNKRFILGESIPSNELDLDKTKTFLKSVVQKEYPEHYDSIQKLISDKEIIQKIYSATSGRPIFIYQFAHLYVQRGYKEEFLNLKDDSNAKDFLYGRIYNYLSNDAKHIFVTLSTLADENLTFRYDVLKFCLSKVIPDDDKFDEGVSELEDQRIIEPYSESSGRIYSTELRDIMLEHYNACPQSFRNMVKSMIENLGGKNIDGSVVEALLCEADKSRPLGNEQETTEKYRHILNTKTYPIQTRKTALKNLADYLSNSRLSLDRAIVILEEYISDFSDDADIHRIYIYYLWARKGDDKTTLNDKTKADLTIRRFFTNHDKTDPNNLAFFALGVGYCIDYDLNLRKYESFKLKYRSLNTTFTEYGMKLFEHIQQDTNYKAIPAVKHNVRMALIQIMKICYELGKEEQTSEKIRYGLKICSYMSHTELPEPFKTQVPNHQNQLKNLLRSRFPQETKDIEHKDYSPLIGSWAETVSSLYEVGMTVDVVIKQILPYGIFVDLDEHIVGLIHISEIDFRFIENIYNEFEIGETCPAMITSINLSEEKIALSTKGLGKFAI</sequence>
<dbReference type="SUPFAM" id="SSF52540">
    <property type="entry name" value="P-loop containing nucleoside triphosphate hydrolases"/>
    <property type="match status" value="1"/>
</dbReference>
<evidence type="ECO:0000313" key="3">
    <source>
        <dbReference type="Proteomes" id="UP001273136"/>
    </source>
</evidence>
<dbReference type="SUPFAM" id="SSF50249">
    <property type="entry name" value="Nucleic acid-binding proteins"/>
    <property type="match status" value="1"/>
</dbReference>
<dbReference type="GO" id="GO:0006412">
    <property type="term" value="P:translation"/>
    <property type="evidence" value="ECO:0007669"/>
    <property type="project" value="TreeGrafter"/>
</dbReference>
<dbReference type="GO" id="GO:0003735">
    <property type="term" value="F:structural constituent of ribosome"/>
    <property type="evidence" value="ECO:0007669"/>
    <property type="project" value="TreeGrafter"/>
</dbReference>
<accession>A0AAE4SBP8</accession>
<protein>
    <recommendedName>
        <fullName evidence="1">S1 motif domain-containing protein</fullName>
    </recommendedName>
</protein>
<comment type="caution">
    <text evidence="2">The sequence shown here is derived from an EMBL/GenBank/DDBJ whole genome shotgun (WGS) entry which is preliminary data.</text>
</comment>
<evidence type="ECO:0000313" key="2">
    <source>
        <dbReference type="EMBL" id="MDV0441770.1"/>
    </source>
</evidence>
<feature type="domain" description="S1 motif" evidence="1">
    <location>
        <begin position="903"/>
        <end position="972"/>
    </location>
</feature>
<dbReference type="EMBL" id="JAWDKA010000004">
    <property type="protein sequence ID" value="MDV0441770.1"/>
    <property type="molecule type" value="Genomic_DNA"/>
</dbReference>
<dbReference type="AlphaFoldDB" id="A0AAE4SBP8"/>
<dbReference type="PROSITE" id="PS50126">
    <property type="entry name" value="S1"/>
    <property type="match status" value="1"/>
</dbReference>
<dbReference type="InterPro" id="IPR003029">
    <property type="entry name" value="S1_domain"/>
</dbReference>
<organism evidence="2 3">
    <name type="scientific">Methanorbis furvi</name>
    <dbReference type="NCBI Taxonomy" id="3028299"/>
    <lineage>
        <taxon>Archaea</taxon>
        <taxon>Methanobacteriati</taxon>
        <taxon>Methanobacteriota</taxon>
        <taxon>Stenosarchaea group</taxon>
        <taxon>Methanomicrobia</taxon>
        <taxon>Methanomicrobiales</taxon>
        <taxon>Methanocorpusculaceae</taxon>
        <taxon>Methanorbis</taxon>
    </lineage>
</organism>
<gene>
    <name evidence="2" type="ORF">McpAg1_09800</name>
</gene>
<dbReference type="Gene3D" id="2.40.50.140">
    <property type="entry name" value="Nucleic acid-binding proteins"/>
    <property type="match status" value="1"/>
</dbReference>
<dbReference type="Gene3D" id="3.40.50.300">
    <property type="entry name" value="P-loop containing nucleotide triphosphate hydrolases"/>
    <property type="match status" value="1"/>
</dbReference>
<dbReference type="PANTHER" id="PTHR10724">
    <property type="entry name" value="30S RIBOSOMAL PROTEIN S1"/>
    <property type="match status" value="1"/>
</dbReference>
<proteinExistence type="predicted"/>
<name>A0AAE4SBP8_9EURY</name>
<dbReference type="SMART" id="SM00316">
    <property type="entry name" value="S1"/>
    <property type="match status" value="1"/>
</dbReference>
<dbReference type="GO" id="GO:0003729">
    <property type="term" value="F:mRNA binding"/>
    <property type="evidence" value="ECO:0007669"/>
    <property type="project" value="TreeGrafter"/>
</dbReference>
<dbReference type="Proteomes" id="UP001273136">
    <property type="component" value="Unassembled WGS sequence"/>
</dbReference>
<evidence type="ECO:0000259" key="1">
    <source>
        <dbReference type="PROSITE" id="PS50126"/>
    </source>
</evidence>
<dbReference type="InterPro" id="IPR027417">
    <property type="entry name" value="P-loop_NTPase"/>
</dbReference>
<reference evidence="2" key="1">
    <citation type="submission" date="2023-06" db="EMBL/GenBank/DDBJ databases">
        <title>Genome sequence of Methancorpusculaceae sp. Ag1.</title>
        <authorList>
            <person name="Protasov E."/>
            <person name="Platt K."/>
            <person name="Poehlein A."/>
            <person name="Daniel R."/>
            <person name="Brune A."/>
        </authorList>
    </citation>
    <scope>NUCLEOTIDE SEQUENCE</scope>
    <source>
        <strain evidence="2">Ag1</strain>
    </source>
</reference>
<dbReference type="CDD" id="cd00164">
    <property type="entry name" value="S1_like"/>
    <property type="match status" value="1"/>
</dbReference>
<keyword evidence="3" id="KW-1185">Reference proteome</keyword>